<dbReference type="EMBL" id="FOSN01000011">
    <property type="protein sequence ID" value="SFK57898.1"/>
    <property type="molecule type" value="Genomic_DNA"/>
</dbReference>
<protein>
    <submittedName>
        <fullName evidence="1">Uncharacterized protein</fullName>
    </submittedName>
</protein>
<keyword evidence="2" id="KW-1185">Reference proteome</keyword>
<proteinExistence type="predicted"/>
<evidence type="ECO:0000313" key="1">
    <source>
        <dbReference type="EMBL" id="SFK57898.1"/>
    </source>
</evidence>
<dbReference type="AlphaFoldDB" id="A0A1I4AN09"/>
<gene>
    <name evidence="1" type="ORF">SAMN05444581_1118</name>
</gene>
<dbReference type="RefSeq" id="WP_175492596.1">
    <property type="nucleotide sequence ID" value="NZ_FOSN01000011.1"/>
</dbReference>
<dbReference type="Proteomes" id="UP000198755">
    <property type="component" value="Unassembled WGS sequence"/>
</dbReference>
<evidence type="ECO:0000313" key="2">
    <source>
        <dbReference type="Proteomes" id="UP000198755"/>
    </source>
</evidence>
<reference evidence="1 2" key="1">
    <citation type="submission" date="2016-10" db="EMBL/GenBank/DDBJ databases">
        <authorList>
            <person name="de Groot N.N."/>
        </authorList>
    </citation>
    <scope>NUCLEOTIDE SEQUENCE [LARGE SCALE GENOMIC DNA]</scope>
    <source>
        <strain evidence="1 2">NE2</strain>
    </source>
</reference>
<name>A0A1I4AN09_9HYPH</name>
<accession>A0A1I4AN09</accession>
<sequence length="147" mass="15883">MNDLRLERDRTGLFTIRARISADAAMLMMLRMAPALCFAKTAKFRASLQDSAQGGSIREGLPCCNSPGYGANIGAIEIQADARPKVRNHVLTETSVGASRAGLCAIKAGFNASHQRTDVAGAGRRMSVNHCLYMHHNISSYVASLRF</sequence>
<organism evidence="1 2">
    <name type="scientific">Methylocapsa palsarum</name>
    <dbReference type="NCBI Taxonomy" id="1612308"/>
    <lineage>
        <taxon>Bacteria</taxon>
        <taxon>Pseudomonadati</taxon>
        <taxon>Pseudomonadota</taxon>
        <taxon>Alphaproteobacteria</taxon>
        <taxon>Hyphomicrobiales</taxon>
        <taxon>Beijerinckiaceae</taxon>
        <taxon>Methylocapsa</taxon>
    </lineage>
</organism>